<dbReference type="SUPFAM" id="SSF49899">
    <property type="entry name" value="Concanavalin A-like lectins/glucanases"/>
    <property type="match status" value="1"/>
</dbReference>
<gene>
    <name evidence="3" type="ORF">FME351_LOCUS6917</name>
    <name evidence="1" type="ORF">GRG538_LOCUS708</name>
    <name evidence="4" type="ORF">KIK155_LOCUS13142</name>
    <name evidence="5" type="ORF">LUA448_LOCUS23791</name>
    <name evidence="2" type="ORF">TIS948_LOCUS25415</name>
</gene>
<dbReference type="EMBL" id="CAJNYD010003102">
    <property type="protein sequence ID" value="CAF3477315.1"/>
    <property type="molecule type" value="Genomic_DNA"/>
</dbReference>
<dbReference type="EMBL" id="CAJNXB010004401">
    <property type="protein sequence ID" value="CAF3375010.1"/>
    <property type="molecule type" value="Genomic_DNA"/>
</dbReference>
<organism evidence="1 6">
    <name type="scientific">Rotaria socialis</name>
    <dbReference type="NCBI Taxonomy" id="392032"/>
    <lineage>
        <taxon>Eukaryota</taxon>
        <taxon>Metazoa</taxon>
        <taxon>Spiralia</taxon>
        <taxon>Gnathifera</taxon>
        <taxon>Rotifera</taxon>
        <taxon>Eurotatoria</taxon>
        <taxon>Bdelloidea</taxon>
        <taxon>Philodinida</taxon>
        <taxon>Philodinidae</taxon>
        <taxon>Rotaria</taxon>
    </lineage>
</organism>
<dbReference type="Proteomes" id="UP000663825">
    <property type="component" value="Unassembled WGS sequence"/>
</dbReference>
<dbReference type="Proteomes" id="UP000663869">
    <property type="component" value="Unassembled WGS sequence"/>
</dbReference>
<dbReference type="InterPro" id="IPR013320">
    <property type="entry name" value="ConA-like_dom_sf"/>
</dbReference>
<dbReference type="OrthoDB" id="10030431at2759"/>
<dbReference type="EMBL" id="CAJNYV010002180">
    <property type="protein sequence ID" value="CAF3461616.1"/>
    <property type="molecule type" value="Genomic_DNA"/>
</dbReference>
<dbReference type="Gene3D" id="2.60.120.200">
    <property type="match status" value="1"/>
</dbReference>
<evidence type="ECO:0000313" key="1">
    <source>
        <dbReference type="EMBL" id="CAF3302622.1"/>
    </source>
</evidence>
<dbReference type="EMBL" id="CAJNYT010000021">
    <property type="protein sequence ID" value="CAF3302622.1"/>
    <property type="molecule type" value="Genomic_DNA"/>
</dbReference>
<dbReference type="Proteomes" id="UP000663865">
    <property type="component" value="Unassembled WGS sequence"/>
</dbReference>
<dbReference type="Proteomes" id="UP000663833">
    <property type="component" value="Unassembled WGS sequence"/>
</dbReference>
<evidence type="ECO:0000313" key="4">
    <source>
        <dbReference type="EMBL" id="CAF3461616.1"/>
    </source>
</evidence>
<dbReference type="AlphaFoldDB" id="A0A817STU8"/>
<proteinExistence type="predicted"/>
<dbReference type="Proteomes" id="UP000663872">
    <property type="component" value="Unassembled WGS sequence"/>
</dbReference>
<evidence type="ECO:0008006" key="7">
    <source>
        <dbReference type="Google" id="ProtNLM"/>
    </source>
</evidence>
<comment type="caution">
    <text evidence="1">The sequence shown here is derived from an EMBL/GenBank/DDBJ whole genome shotgun (WGS) entry which is preliminary data.</text>
</comment>
<evidence type="ECO:0000313" key="3">
    <source>
        <dbReference type="EMBL" id="CAF3377426.1"/>
    </source>
</evidence>
<evidence type="ECO:0000313" key="5">
    <source>
        <dbReference type="EMBL" id="CAF3477315.1"/>
    </source>
</evidence>
<protein>
    <recommendedName>
        <fullName evidence="7">LamG-like jellyroll fold domain-containing protein</fullName>
    </recommendedName>
</protein>
<name>A0A817STU8_9BILA</name>
<dbReference type="Pfam" id="PF13385">
    <property type="entry name" value="Laminin_G_3"/>
    <property type="match status" value="1"/>
</dbReference>
<evidence type="ECO:0000313" key="6">
    <source>
        <dbReference type="Proteomes" id="UP000663872"/>
    </source>
</evidence>
<accession>A0A817STU8</accession>
<reference evidence="1" key="1">
    <citation type="submission" date="2021-02" db="EMBL/GenBank/DDBJ databases">
        <authorList>
            <person name="Nowell W R."/>
        </authorList>
    </citation>
    <scope>NUCLEOTIDE SEQUENCE</scope>
</reference>
<dbReference type="EMBL" id="CAJNYU010000621">
    <property type="protein sequence ID" value="CAF3377426.1"/>
    <property type="molecule type" value="Genomic_DNA"/>
</dbReference>
<evidence type="ECO:0000313" key="2">
    <source>
        <dbReference type="EMBL" id="CAF3375010.1"/>
    </source>
</evidence>
<sequence length="373" mass="39317">MTTATTTTTTTTTTTSTALSLCNSSCISTLISNTSLVAFYTFDSVFTDSSGFSNNLSGTYQSFVTGYVNNAVSFIYASSQRLTSSQTMNFYQLSWAIYISATTTNTGYLNVANRVVSVGSCPIGGSSPAQVYYSGYLDHFTIATRVKTACEILQDATLVFFYPFENSVTDQGPNLLVGSLSNSGTSYVSGYTGNALQLSTTGAYFQVSSITGLGISNQAFSVAIRVKPTATSGPLVHVSSAASGLGSWCLTFLGFSSNGQIIANVWTSSNTTVSVTGPILQISPFWTHIVQTWSATNGLCLYINGYSYANVTSATSYAASGAQNYLTLGTVLNGITCAAGSIQNTGQYLGAIDDFYLYSRELSQSEVCQLAGL</sequence>